<evidence type="ECO:0000313" key="3">
    <source>
        <dbReference type="Proteomes" id="UP001362999"/>
    </source>
</evidence>
<feature type="compositionally biased region" description="Basic and acidic residues" evidence="1">
    <location>
        <begin position="395"/>
        <end position="436"/>
    </location>
</feature>
<accession>A0AAW0AAR7</accession>
<organism evidence="2 3">
    <name type="scientific">Favolaschia claudopus</name>
    <dbReference type="NCBI Taxonomy" id="2862362"/>
    <lineage>
        <taxon>Eukaryota</taxon>
        <taxon>Fungi</taxon>
        <taxon>Dikarya</taxon>
        <taxon>Basidiomycota</taxon>
        <taxon>Agaricomycotina</taxon>
        <taxon>Agaricomycetes</taxon>
        <taxon>Agaricomycetidae</taxon>
        <taxon>Agaricales</taxon>
        <taxon>Marasmiineae</taxon>
        <taxon>Mycenaceae</taxon>
        <taxon>Favolaschia</taxon>
    </lineage>
</organism>
<name>A0AAW0AAR7_9AGAR</name>
<gene>
    <name evidence="2" type="ORF">R3P38DRAFT_3214172</name>
</gene>
<proteinExistence type="predicted"/>
<dbReference type="AlphaFoldDB" id="A0AAW0AAR7"/>
<comment type="caution">
    <text evidence="2">The sequence shown here is derived from an EMBL/GenBank/DDBJ whole genome shotgun (WGS) entry which is preliminary data.</text>
</comment>
<protein>
    <submittedName>
        <fullName evidence="2">Uncharacterized protein</fullName>
    </submittedName>
</protein>
<feature type="region of interest" description="Disordered" evidence="1">
    <location>
        <begin position="395"/>
        <end position="455"/>
    </location>
</feature>
<reference evidence="2 3" key="1">
    <citation type="journal article" date="2024" name="J Genomics">
        <title>Draft genome sequencing and assembly of Favolaschia claudopus CIRM-BRFM 2984 isolated from oak limbs.</title>
        <authorList>
            <person name="Navarro D."/>
            <person name="Drula E."/>
            <person name="Chaduli D."/>
            <person name="Cazenave R."/>
            <person name="Ahrendt S."/>
            <person name="Wang J."/>
            <person name="Lipzen A."/>
            <person name="Daum C."/>
            <person name="Barry K."/>
            <person name="Grigoriev I.V."/>
            <person name="Favel A."/>
            <person name="Rosso M.N."/>
            <person name="Martin F."/>
        </authorList>
    </citation>
    <scope>NUCLEOTIDE SEQUENCE [LARGE SCALE GENOMIC DNA]</scope>
    <source>
        <strain evidence="2 3">CIRM-BRFM 2984</strain>
    </source>
</reference>
<evidence type="ECO:0000313" key="2">
    <source>
        <dbReference type="EMBL" id="KAK7006116.1"/>
    </source>
</evidence>
<dbReference type="Proteomes" id="UP001362999">
    <property type="component" value="Unassembled WGS sequence"/>
</dbReference>
<keyword evidence="3" id="KW-1185">Reference proteome</keyword>
<evidence type="ECO:0000256" key="1">
    <source>
        <dbReference type="SAM" id="MobiDB-lite"/>
    </source>
</evidence>
<sequence>MSVSPFRIPGPWNHETFTLFRIPGPWNHRIFAKGDNINAFPGANDIVCKFKEIDVPDRFVVDLIQAIMKWSTDALDGLPDEHKQTALRHMRISTTGFGVMNRITSPAIRNAILPLITLDLLLHAVDPVDLAPPSPRAFLRPFSSIKHKNVQNTDWYQILLNAWFAHTEREKISQRPTLNVETIADGTKRRCLSDLSMLNNNSKPGDTAMYNMTQAAFMLRAMREGKMVMTLNVFIDLALLQAQREDPSITRSEVAAILNDPNVDGICAALAVAAAISPVLLLSTQNYANATYNPSTSYWFAGGNMPRVQLKQPLGQVERVCWIALLRLSAQTISAAEALKFIFESKDVQSIIKNQPSEQQLKILEYAGDQTGYEIEEADPDDAYDREIARLAQEEKARQDKEKKEQEEHAEKERRKAAKEQAAKEKAEAKRRREEEERNDGEGVEPPSGKRMTRTQTNTLPVKVKPVEVSIPVARRAKSRASTRPAVPQASARVNKNAYIHILDNAPGHIPEHITLRNIEPLDLTASRPMDPEPLVVKLHAPQGARGCAHERTFEYHMFQKCVPQASDRKMIEFMLQSQPTVRPLFLEDSARDPNPRLQASEKQSMLYVCTEAEYAELSRDIKYEIHRHRCVLILDVHTQEHPPPFSWQTLQQFRDPDALCHIQDMGLEGLEGSQCLVAGPLNALLPAEGRPVLNAIHHPLPHQQLPLPPGLSYFCSLAAAMTFLQNHQHLPEVPSPWGDRRWGLCATALARSPHPPGHRCDRDDDLDGGLKWLPSGCHGRINLKPPITGLTPGSRFSLMDWEDVQEDAQIDVYRWEVFVLEPNMAFLHESRNTSLHHIARKIPLRTVCIPSMELK</sequence>
<dbReference type="EMBL" id="JAWWNJ010000076">
    <property type="protein sequence ID" value="KAK7006116.1"/>
    <property type="molecule type" value="Genomic_DNA"/>
</dbReference>